<dbReference type="EMBL" id="VSSQ01122600">
    <property type="protein sequence ID" value="MPN54407.1"/>
    <property type="molecule type" value="Genomic_DNA"/>
</dbReference>
<dbReference type="InterPro" id="IPR051461">
    <property type="entry name" value="UPF0750_membrane"/>
</dbReference>
<name>A0A645ITC1_9ZZZZ</name>
<organism evidence="8">
    <name type="scientific">bioreactor metagenome</name>
    <dbReference type="NCBI Taxonomy" id="1076179"/>
    <lineage>
        <taxon>unclassified sequences</taxon>
        <taxon>metagenomes</taxon>
        <taxon>ecological metagenomes</taxon>
    </lineage>
</organism>
<dbReference type="PANTHER" id="PTHR33545">
    <property type="entry name" value="UPF0750 MEMBRANE PROTEIN YITT-RELATED"/>
    <property type="match status" value="1"/>
</dbReference>
<evidence type="ECO:0000256" key="6">
    <source>
        <dbReference type="SAM" id="Phobius"/>
    </source>
</evidence>
<dbReference type="InterPro" id="IPR015867">
    <property type="entry name" value="N-reg_PII/ATP_PRibTrfase_C"/>
</dbReference>
<dbReference type="PANTHER" id="PTHR33545:SF3">
    <property type="entry name" value="UPF0750 MEMBRANE PROTEIN YQFU"/>
    <property type="match status" value="1"/>
</dbReference>
<evidence type="ECO:0000259" key="7">
    <source>
        <dbReference type="Pfam" id="PF10035"/>
    </source>
</evidence>
<dbReference type="AlphaFoldDB" id="A0A645ITC1"/>
<proteinExistence type="predicted"/>
<gene>
    <name evidence="8" type="ORF">SDC9_202077</name>
</gene>
<feature type="domain" description="DUF2179" evidence="7">
    <location>
        <begin position="106"/>
        <end position="159"/>
    </location>
</feature>
<keyword evidence="3 6" id="KW-0812">Transmembrane</keyword>
<sequence>MLGAGVGLILRSEGSLDGTEVIALLLSPRISISVGEIVMIINFFILGSSGFVFGWENAMYSLITYFVAFKTIDLVMGGIDESKSIMIMSEKSSEISEAIVHQLGKGVTHFYAKGGFSETDKEVLYCVVSRLELSKLKSIVHEYDPEAFMTIEVVQDVHGGRFNKRAILAEQSQNH</sequence>
<keyword evidence="5 6" id="KW-0472">Membrane</keyword>
<evidence type="ECO:0000256" key="4">
    <source>
        <dbReference type="ARBA" id="ARBA00022989"/>
    </source>
</evidence>
<dbReference type="Pfam" id="PF10035">
    <property type="entry name" value="DUF2179"/>
    <property type="match status" value="1"/>
</dbReference>
<evidence type="ECO:0000256" key="2">
    <source>
        <dbReference type="ARBA" id="ARBA00022475"/>
    </source>
</evidence>
<dbReference type="Pfam" id="PF02588">
    <property type="entry name" value="YitT_membrane"/>
    <property type="match status" value="1"/>
</dbReference>
<evidence type="ECO:0000256" key="5">
    <source>
        <dbReference type="ARBA" id="ARBA00023136"/>
    </source>
</evidence>
<comment type="subcellular location">
    <subcellularLocation>
        <location evidence="1">Cell membrane</location>
        <topology evidence="1">Multi-pass membrane protein</topology>
    </subcellularLocation>
</comment>
<keyword evidence="4 6" id="KW-1133">Transmembrane helix</keyword>
<comment type="caution">
    <text evidence="8">The sequence shown here is derived from an EMBL/GenBank/DDBJ whole genome shotgun (WGS) entry which is preliminary data.</text>
</comment>
<dbReference type="InterPro" id="IPR003740">
    <property type="entry name" value="YitT"/>
</dbReference>
<dbReference type="InterPro" id="IPR019264">
    <property type="entry name" value="DUF2179"/>
</dbReference>
<feature type="transmembrane region" description="Helical" evidence="6">
    <location>
        <begin position="21"/>
        <end position="46"/>
    </location>
</feature>
<accession>A0A645ITC1</accession>
<protein>
    <recommendedName>
        <fullName evidence="7">DUF2179 domain-containing protein</fullName>
    </recommendedName>
</protein>
<evidence type="ECO:0000313" key="8">
    <source>
        <dbReference type="EMBL" id="MPN54407.1"/>
    </source>
</evidence>
<evidence type="ECO:0000256" key="3">
    <source>
        <dbReference type="ARBA" id="ARBA00022692"/>
    </source>
</evidence>
<keyword evidence="2" id="KW-1003">Cell membrane</keyword>
<dbReference type="GO" id="GO:0005886">
    <property type="term" value="C:plasma membrane"/>
    <property type="evidence" value="ECO:0007669"/>
    <property type="project" value="UniProtKB-SubCell"/>
</dbReference>
<dbReference type="Gene3D" id="3.30.70.120">
    <property type="match status" value="1"/>
</dbReference>
<reference evidence="8" key="1">
    <citation type="submission" date="2019-08" db="EMBL/GenBank/DDBJ databases">
        <authorList>
            <person name="Kucharzyk K."/>
            <person name="Murdoch R.W."/>
            <person name="Higgins S."/>
            <person name="Loffler F."/>
        </authorList>
    </citation>
    <scope>NUCLEOTIDE SEQUENCE</scope>
</reference>
<dbReference type="CDD" id="cd16380">
    <property type="entry name" value="YitT_C"/>
    <property type="match status" value="1"/>
</dbReference>
<evidence type="ECO:0000256" key="1">
    <source>
        <dbReference type="ARBA" id="ARBA00004651"/>
    </source>
</evidence>